<proteinExistence type="predicted"/>
<dbReference type="Proteomes" id="UP000823941">
    <property type="component" value="Chromosome 25"/>
</dbReference>
<name>A0ABQ7PYF8_PLUXY</name>
<gene>
    <name evidence="1" type="ORF">JYU34_018778</name>
</gene>
<accession>A0ABQ7PYF8</accession>
<sequence>MQQHLLTSPDPSALILAVDTNVIDSNITSRMPRMQACKGRHRLGGLVTVHLVGRAYLRARAPSDPPAGPADSGDTRV</sequence>
<dbReference type="EMBL" id="JAHIBW010000025">
    <property type="protein sequence ID" value="KAG7298018.1"/>
    <property type="molecule type" value="Genomic_DNA"/>
</dbReference>
<reference evidence="1 2" key="1">
    <citation type="submission" date="2021-06" db="EMBL/GenBank/DDBJ databases">
        <title>A haploid diamondback moth (Plutella xylostella L.) genome assembly resolves 31 chromosomes and identifies a diamide resistance mutation.</title>
        <authorList>
            <person name="Ward C.M."/>
            <person name="Perry K.D."/>
            <person name="Baker G."/>
            <person name="Powis K."/>
            <person name="Heckel D.G."/>
            <person name="Baxter S.W."/>
        </authorList>
    </citation>
    <scope>NUCLEOTIDE SEQUENCE [LARGE SCALE GENOMIC DNA]</scope>
    <source>
        <strain evidence="1 2">LV</strain>
        <tissue evidence="1">Single pupa</tissue>
    </source>
</reference>
<keyword evidence="2" id="KW-1185">Reference proteome</keyword>
<organism evidence="1 2">
    <name type="scientific">Plutella xylostella</name>
    <name type="common">Diamondback moth</name>
    <name type="synonym">Plutella maculipennis</name>
    <dbReference type="NCBI Taxonomy" id="51655"/>
    <lineage>
        <taxon>Eukaryota</taxon>
        <taxon>Metazoa</taxon>
        <taxon>Ecdysozoa</taxon>
        <taxon>Arthropoda</taxon>
        <taxon>Hexapoda</taxon>
        <taxon>Insecta</taxon>
        <taxon>Pterygota</taxon>
        <taxon>Neoptera</taxon>
        <taxon>Endopterygota</taxon>
        <taxon>Lepidoptera</taxon>
        <taxon>Glossata</taxon>
        <taxon>Ditrysia</taxon>
        <taxon>Yponomeutoidea</taxon>
        <taxon>Plutellidae</taxon>
        <taxon>Plutella</taxon>
    </lineage>
</organism>
<evidence type="ECO:0000313" key="1">
    <source>
        <dbReference type="EMBL" id="KAG7298018.1"/>
    </source>
</evidence>
<protein>
    <submittedName>
        <fullName evidence="1">Uncharacterized protein</fullName>
    </submittedName>
</protein>
<evidence type="ECO:0000313" key="2">
    <source>
        <dbReference type="Proteomes" id="UP000823941"/>
    </source>
</evidence>
<comment type="caution">
    <text evidence="1">The sequence shown here is derived from an EMBL/GenBank/DDBJ whole genome shotgun (WGS) entry which is preliminary data.</text>
</comment>